<keyword evidence="3" id="KW-1185">Reference proteome</keyword>
<dbReference type="AlphaFoldDB" id="A0A9J6B6Y3"/>
<name>A0A9J6B6Y3_SOLCO</name>
<feature type="transmembrane region" description="Helical" evidence="1">
    <location>
        <begin position="149"/>
        <end position="168"/>
    </location>
</feature>
<comment type="caution">
    <text evidence="2">The sequence shown here is derived from an EMBL/GenBank/DDBJ whole genome shotgun (WGS) entry which is preliminary data.</text>
</comment>
<sequence length="196" mass="23012">GVFEGIRIAHVTRIMDLPMVITIEIFSRFSIKSIFYCTIIFILRYYLLTLDHLFVDIDAVLIPRGHLPTPTLSKQNMILIAQMEEKNSHISQARLTSRLISWRSTFYVTFTDSNSSEFVKGVFEGIRIAHVTRIMDLPMVIMIKKVSQLSIKSTFCCMIIFILQYYLLTFDPLFVDMYHKRSFNFPKIFHSINYYV</sequence>
<evidence type="ECO:0000256" key="1">
    <source>
        <dbReference type="SAM" id="Phobius"/>
    </source>
</evidence>
<gene>
    <name evidence="2" type="ORF">H5410_004187</name>
</gene>
<keyword evidence="1" id="KW-0472">Membrane</keyword>
<evidence type="ECO:0000313" key="3">
    <source>
        <dbReference type="Proteomes" id="UP000824120"/>
    </source>
</evidence>
<feature type="transmembrane region" description="Helical" evidence="1">
    <location>
        <begin position="25"/>
        <end position="47"/>
    </location>
</feature>
<reference evidence="2 3" key="1">
    <citation type="submission" date="2020-09" db="EMBL/GenBank/DDBJ databases">
        <title>De no assembly of potato wild relative species, Solanum commersonii.</title>
        <authorList>
            <person name="Cho K."/>
        </authorList>
    </citation>
    <scope>NUCLEOTIDE SEQUENCE [LARGE SCALE GENOMIC DNA]</scope>
    <source>
        <strain evidence="2">LZ3.2</strain>
        <tissue evidence="2">Leaf</tissue>
    </source>
</reference>
<keyword evidence="1" id="KW-0812">Transmembrane</keyword>
<protein>
    <submittedName>
        <fullName evidence="2">Uncharacterized protein</fullName>
    </submittedName>
</protein>
<dbReference type="OrthoDB" id="1924677at2759"/>
<evidence type="ECO:0000313" key="2">
    <source>
        <dbReference type="EMBL" id="KAG5632470.1"/>
    </source>
</evidence>
<proteinExistence type="predicted"/>
<feature type="non-terminal residue" evidence="2">
    <location>
        <position position="196"/>
    </location>
</feature>
<keyword evidence="1" id="KW-1133">Transmembrane helix</keyword>
<dbReference type="Proteomes" id="UP000824120">
    <property type="component" value="Chromosome 1"/>
</dbReference>
<dbReference type="EMBL" id="JACXVP010000001">
    <property type="protein sequence ID" value="KAG5632470.1"/>
    <property type="molecule type" value="Genomic_DNA"/>
</dbReference>
<accession>A0A9J6B6Y3</accession>
<organism evidence="2 3">
    <name type="scientific">Solanum commersonii</name>
    <name type="common">Commerson's wild potato</name>
    <name type="synonym">Commerson's nightshade</name>
    <dbReference type="NCBI Taxonomy" id="4109"/>
    <lineage>
        <taxon>Eukaryota</taxon>
        <taxon>Viridiplantae</taxon>
        <taxon>Streptophyta</taxon>
        <taxon>Embryophyta</taxon>
        <taxon>Tracheophyta</taxon>
        <taxon>Spermatophyta</taxon>
        <taxon>Magnoliopsida</taxon>
        <taxon>eudicotyledons</taxon>
        <taxon>Gunneridae</taxon>
        <taxon>Pentapetalae</taxon>
        <taxon>asterids</taxon>
        <taxon>lamiids</taxon>
        <taxon>Solanales</taxon>
        <taxon>Solanaceae</taxon>
        <taxon>Solanoideae</taxon>
        <taxon>Solaneae</taxon>
        <taxon>Solanum</taxon>
    </lineage>
</organism>